<accession>A0A1I8JD55</accession>
<evidence type="ECO:0000256" key="9">
    <source>
        <dbReference type="ARBA" id="ARBA00030268"/>
    </source>
</evidence>
<keyword evidence="8" id="KW-0030">Aminoacyl-tRNA synthetase</keyword>
<evidence type="ECO:0000256" key="10">
    <source>
        <dbReference type="RuleBase" id="RU003707"/>
    </source>
</evidence>
<evidence type="ECO:0000256" key="3">
    <source>
        <dbReference type="ARBA" id="ARBA00013161"/>
    </source>
</evidence>
<dbReference type="GO" id="GO:0070183">
    <property type="term" value="P:mitochondrial tryptophanyl-tRNA aminoacylation"/>
    <property type="evidence" value="ECO:0007669"/>
    <property type="project" value="TreeGrafter"/>
</dbReference>
<dbReference type="InterPro" id="IPR001753">
    <property type="entry name" value="Enoyl-CoA_hydra/iso"/>
</dbReference>
<dbReference type="NCBIfam" id="TIGR00233">
    <property type="entry name" value="trpS"/>
    <property type="match status" value="1"/>
</dbReference>
<dbReference type="PROSITE" id="PS00178">
    <property type="entry name" value="AA_TRNA_LIGASE_I"/>
    <property type="match status" value="1"/>
</dbReference>
<keyword evidence="11" id="KW-1185">Reference proteome</keyword>
<keyword evidence="5" id="KW-0547">Nucleotide-binding</keyword>
<dbReference type="InterPro" id="IPR002306">
    <property type="entry name" value="Trp-tRNA-ligase"/>
</dbReference>
<dbReference type="CDD" id="cd06558">
    <property type="entry name" value="crotonase-like"/>
    <property type="match status" value="1"/>
</dbReference>
<evidence type="ECO:0000256" key="8">
    <source>
        <dbReference type="ARBA" id="ARBA00023146"/>
    </source>
</evidence>
<dbReference type="InterPro" id="IPR050203">
    <property type="entry name" value="Trp-tRNA_synthetase"/>
</dbReference>
<evidence type="ECO:0000313" key="12">
    <source>
        <dbReference type="WBParaSite" id="maker-uti_cns_0046828-snap-gene-0.7-mRNA-1"/>
    </source>
</evidence>
<evidence type="ECO:0000256" key="2">
    <source>
        <dbReference type="ARBA" id="ARBA00005594"/>
    </source>
</evidence>
<comment type="similarity">
    <text evidence="10">Belongs to the enoyl-CoA hydratase/isomerase family.</text>
</comment>
<dbReference type="InterPro" id="IPR001412">
    <property type="entry name" value="aa-tRNA-synth_I_CS"/>
</dbReference>
<dbReference type="PANTHER" id="PTHR43766:SF1">
    <property type="entry name" value="TRYPTOPHAN--TRNA LIGASE, MITOCHONDRIAL"/>
    <property type="match status" value="1"/>
</dbReference>
<evidence type="ECO:0000256" key="6">
    <source>
        <dbReference type="ARBA" id="ARBA00022840"/>
    </source>
</evidence>
<dbReference type="SUPFAM" id="SSF52374">
    <property type="entry name" value="Nucleotidylyl transferase"/>
    <property type="match status" value="1"/>
</dbReference>
<dbReference type="FunFam" id="1.10.240.10:FF:000002">
    <property type="entry name" value="Tryptophan--tRNA ligase"/>
    <property type="match status" value="1"/>
</dbReference>
<evidence type="ECO:0000256" key="5">
    <source>
        <dbReference type="ARBA" id="ARBA00022741"/>
    </source>
</evidence>
<evidence type="ECO:0000313" key="11">
    <source>
        <dbReference type="Proteomes" id="UP000095280"/>
    </source>
</evidence>
<evidence type="ECO:0000256" key="1">
    <source>
        <dbReference type="ARBA" id="ARBA00004173"/>
    </source>
</evidence>
<organism evidence="11 12">
    <name type="scientific">Macrostomum lignano</name>
    <dbReference type="NCBI Taxonomy" id="282301"/>
    <lineage>
        <taxon>Eukaryota</taxon>
        <taxon>Metazoa</taxon>
        <taxon>Spiralia</taxon>
        <taxon>Lophotrochozoa</taxon>
        <taxon>Platyhelminthes</taxon>
        <taxon>Rhabditophora</taxon>
        <taxon>Macrostomorpha</taxon>
        <taxon>Macrostomida</taxon>
        <taxon>Macrostomidae</taxon>
        <taxon>Macrostomum</taxon>
    </lineage>
</organism>
<dbReference type="WBParaSite" id="maker-uti_cns_0046828-snap-gene-0.7-mRNA-1">
    <property type="protein sequence ID" value="maker-uti_cns_0046828-snap-gene-0.7-mRNA-1"/>
    <property type="gene ID" value="maker-uti_cns_0046828-snap-gene-0.7"/>
</dbReference>
<sequence length="665" mass="73123">MWQRVAYAVRCSTSFTPCRLLCSQQQQQPVKLSIEGHVGRITLNRPASMNAIEASMPSLLESLVAEANDNPSVKVLVLQGAGGNFCSGYDLKLYAEAPRGSQPGSQLMPWDPYEDYQFMRRATQHYMSLWRSLKPVLARIEGSCIGGGSDMALLCDVTIATDDAKIGYPPARLWGCPTTAMWAHRLGLEQAKRLLLTGDVISGRRAAQIGLVGESVPTEQIDEAERRFTDRLAGVPVNQLFFQKLMLNSVVEAAGLANTQRLATLLDGMSRHTPEGVQFQRRCEEVGFKQARMRSAAWHRLPRLSQFRPRSLASSSCPDSPVFRPRLLSGIQPTGVPHLGNYLGAVSHWVRLTRQDGADRPWSPPSLFCVVDLHALTACPEPAKLRQLTLETAASLIACGLLDSPGVRLFCQSQVAGHTELQWLLSAICPISKLQHLPNWREKPYNNAAIFTYPLLQTADILLYRATHVPVGEDQLMHVELSRELAARFNTRYNCSMFPLPEPLLPCGAAAVAARVRSLRDPTKKMSKSDPTAASRIGLADSDDEIWTKLRSAVTDSTPGVSYDPEQRPGLANLIDLLAALTDCPPAEVLVRHGPVENKLALKRLLADSLLERLRPIRRRIAELLAPPDGPAEVARLLRQGREAAEAEAAATIAEVRRLTGLPPL</sequence>
<keyword evidence="7" id="KW-0648">Protein biosynthesis</keyword>
<reference evidence="12" key="1">
    <citation type="submission" date="2016-11" db="UniProtKB">
        <authorList>
            <consortium name="WormBaseParasite"/>
        </authorList>
    </citation>
    <scope>IDENTIFICATION</scope>
</reference>
<dbReference type="Proteomes" id="UP000095280">
    <property type="component" value="Unplaced"/>
</dbReference>
<dbReference type="EC" id="6.1.1.2" evidence="3"/>
<keyword evidence="4" id="KW-0436">Ligase</keyword>
<dbReference type="InterPro" id="IPR029045">
    <property type="entry name" value="ClpP/crotonase-like_dom_sf"/>
</dbReference>
<comment type="similarity">
    <text evidence="2">Belongs to the class-I aminoacyl-tRNA synthetase family.</text>
</comment>
<dbReference type="CDD" id="cd00806">
    <property type="entry name" value="TrpRS_core"/>
    <property type="match status" value="1"/>
</dbReference>
<dbReference type="InterPro" id="IPR002305">
    <property type="entry name" value="aa-tRNA-synth_Ic"/>
</dbReference>
<comment type="subcellular location">
    <subcellularLocation>
        <location evidence="1">Mitochondrion</location>
    </subcellularLocation>
</comment>
<dbReference type="InterPro" id="IPR018376">
    <property type="entry name" value="Enoyl-CoA_hyd/isom_CS"/>
</dbReference>
<dbReference type="Gene3D" id="1.10.240.10">
    <property type="entry name" value="Tyrosyl-Transfer RNA Synthetase"/>
    <property type="match status" value="1"/>
</dbReference>
<dbReference type="NCBIfam" id="NF006128">
    <property type="entry name" value="PRK08272.1"/>
    <property type="match status" value="1"/>
</dbReference>
<evidence type="ECO:0000256" key="7">
    <source>
        <dbReference type="ARBA" id="ARBA00022917"/>
    </source>
</evidence>
<dbReference type="Gene3D" id="3.90.226.10">
    <property type="entry name" value="2-enoyl-CoA Hydratase, Chain A, domain 1"/>
    <property type="match status" value="1"/>
</dbReference>
<evidence type="ECO:0000256" key="4">
    <source>
        <dbReference type="ARBA" id="ARBA00022598"/>
    </source>
</evidence>
<proteinExistence type="inferred from homology"/>
<dbReference type="PRINTS" id="PR01039">
    <property type="entry name" value="TRNASYNTHTRP"/>
</dbReference>
<dbReference type="GO" id="GO:0005759">
    <property type="term" value="C:mitochondrial matrix"/>
    <property type="evidence" value="ECO:0007669"/>
    <property type="project" value="TreeGrafter"/>
</dbReference>
<dbReference type="PROSITE" id="PS00166">
    <property type="entry name" value="ENOYL_COA_HYDRATASE"/>
    <property type="match status" value="1"/>
</dbReference>
<dbReference type="PANTHER" id="PTHR43766">
    <property type="entry name" value="TRYPTOPHAN--TRNA LIGASE, MITOCHONDRIAL"/>
    <property type="match status" value="1"/>
</dbReference>
<name>A0A1I8JD55_9PLAT</name>
<dbReference type="Pfam" id="PF00378">
    <property type="entry name" value="ECH_1"/>
    <property type="match status" value="1"/>
</dbReference>
<dbReference type="GO" id="GO:0004830">
    <property type="term" value="F:tryptophan-tRNA ligase activity"/>
    <property type="evidence" value="ECO:0007669"/>
    <property type="project" value="UniProtKB-EC"/>
</dbReference>
<dbReference type="SUPFAM" id="SSF52096">
    <property type="entry name" value="ClpP/crotonase"/>
    <property type="match status" value="1"/>
</dbReference>
<dbReference type="Pfam" id="PF00579">
    <property type="entry name" value="tRNA-synt_1b"/>
    <property type="match status" value="1"/>
</dbReference>
<dbReference type="InterPro" id="IPR014729">
    <property type="entry name" value="Rossmann-like_a/b/a_fold"/>
</dbReference>
<dbReference type="Gene3D" id="3.40.50.620">
    <property type="entry name" value="HUPs"/>
    <property type="match status" value="1"/>
</dbReference>
<dbReference type="GO" id="GO:0005524">
    <property type="term" value="F:ATP binding"/>
    <property type="evidence" value="ECO:0007669"/>
    <property type="project" value="UniProtKB-KW"/>
</dbReference>
<protein>
    <recommendedName>
        <fullName evidence="3">tryptophan--tRNA ligase</fullName>
        <ecNumber evidence="3">6.1.1.2</ecNumber>
    </recommendedName>
    <alternativeName>
        <fullName evidence="9">Tryptophanyl-tRNA synthetase</fullName>
    </alternativeName>
</protein>
<dbReference type="AlphaFoldDB" id="A0A1I8JD55"/>
<keyword evidence="6" id="KW-0067">ATP-binding</keyword>